<dbReference type="OrthoDB" id="9813334at2"/>
<evidence type="ECO:0000256" key="7">
    <source>
        <dbReference type="RuleBase" id="RU000562"/>
    </source>
</evidence>
<evidence type="ECO:0000256" key="6">
    <source>
        <dbReference type="HAMAP-Rule" id="MF_01363"/>
    </source>
</evidence>
<dbReference type="RefSeq" id="WP_111334915.1">
    <property type="nucleotide sequence ID" value="NZ_CP030032.1"/>
</dbReference>
<dbReference type="NCBIfam" id="TIGR00061">
    <property type="entry name" value="L21"/>
    <property type="match status" value="1"/>
</dbReference>
<keyword evidence="2 6" id="KW-0699">rRNA-binding</keyword>
<reference evidence="8 9" key="1">
    <citation type="submission" date="2018-06" db="EMBL/GenBank/DDBJ databases">
        <title>Lujinxingia sediminis gen. nov. sp. nov., a new facultative anaerobic member of the class Deltaproteobacteria, and proposal of Lujinxingaceae fam. nov.</title>
        <authorList>
            <person name="Guo L.-Y."/>
            <person name="Li C.-M."/>
            <person name="Wang S."/>
            <person name="Du Z.-J."/>
        </authorList>
    </citation>
    <scope>NUCLEOTIDE SEQUENCE [LARGE SCALE GENOMIC DNA]</scope>
    <source>
        <strain evidence="8 9">FA350</strain>
    </source>
</reference>
<sequence>MHAIFKTGGKQYRVKAGDEFNVEKLADAEAGSEITFDSVLAVGDGDDIAVGQPLVEGATVKATVVDNHRGPKIIVFKKKRRKKYRKKQGHRQSFTRIRITDVVAG</sequence>
<dbReference type="GO" id="GO:0019843">
    <property type="term" value="F:rRNA binding"/>
    <property type="evidence" value="ECO:0007669"/>
    <property type="project" value="UniProtKB-UniRule"/>
</dbReference>
<keyword evidence="5 6" id="KW-0687">Ribonucleoprotein</keyword>
<dbReference type="AlphaFoldDB" id="A0A2Z4FLL3"/>
<name>A0A2Z4FLL3_9DELT</name>
<dbReference type="GO" id="GO:0006412">
    <property type="term" value="P:translation"/>
    <property type="evidence" value="ECO:0007669"/>
    <property type="project" value="UniProtKB-UniRule"/>
</dbReference>
<gene>
    <name evidence="6 8" type="primary">rplU</name>
    <name evidence="8" type="ORF">DN745_11325</name>
</gene>
<dbReference type="GO" id="GO:0003735">
    <property type="term" value="F:structural constituent of ribosome"/>
    <property type="evidence" value="ECO:0007669"/>
    <property type="project" value="InterPro"/>
</dbReference>
<dbReference type="InterPro" id="IPR036164">
    <property type="entry name" value="bL21-like_sf"/>
</dbReference>
<dbReference type="PROSITE" id="PS01169">
    <property type="entry name" value="RIBOSOMAL_L21"/>
    <property type="match status" value="1"/>
</dbReference>
<evidence type="ECO:0000256" key="1">
    <source>
        <dbReference type="ARBA" id="ARBA00008563"/>
    </source>
</evidence>
<evidence type="ECO:0000256" key="5">
    <source>
        <dbReference type="ARBA" id="ARBA00023274"/>
    </source>
</evidence>
<dbReference type="InterPro" id="IPR028909">
    <property type="entry name" value="bL21-like"/>
</dbReference>
<keyword evidence="3 6" id="KW-0694">RNA-binding</keyword>
<dbReference type="EMBL" id="CP030032">
    <property type="protein sequence ID" value="AWV89897.1"/>
    <property type="molecule type" value="Genomic_DNA"/>
</dbReference>
<dbReference type="GO" id="GO:1990904">
    <property type="term" value="C:ribonucleoprotein complex"/>
    <property type="evidence" value="ECO:0007669"/>
    <property type="project" value="UniProtKB-KW"/>
</dbReference>
<protein>
    <recommendedName>
        <fullName evidence="6">Large ribosomal subunit protein bL21</fullName>
    </recommendedName>
</protein>
<proteinExistence type="inferred from homology"/>
<evidence type="ECO:0000256" key="2">
    <source>
        <dbReference type="ARBA" id="ARBA00022730"/>
    </source>
</evidence>
<dbReference type="GO" id="GO:0005840">
    <property type="term" value="C:ribosome"/>
    <property type="evidence" value="ECO:0007669"/>
    <property type="project" value="UniProtKB-KW"/>
</dbReference>
<evidence type="ECO:0000256" key="3">
    <source>
        <dbReference type="ARBA" id="ARBA00022884"/>
    </source>
</evidence>
<dbReference type="SUPFAM" id="SSF141091">
    <property type="entry name" value="L21p-like"/>
    <property type="match status" value="1"/>
</dbReference>
<keyword evidence="4 6" id="KW-0689">Ribosomal protein</keyword>
<dbReference type="InterPro" id="IPR001787">
    <property type="entry name" value="Ribosomal_bL21"/>
</dbReference>
<organism evidence="8 9">
    <name type="scientific">Bradymonas sediminis</name>
    <dbReference type="NCBI Taxonomy" id="1548548"/>
    <lineage>
        <taxon>Bacteria</taxon>
        <taxon>Deltaproteobacteria</taxon>
        <taxon>Bradymonadales</taxon>
        <taxon>Bradymonadaceae</taxon>
        <taxon>Bradymonas</taxon>
    </lineage>
</organism>
<keyword evidence="9" id="KW-1185">Reference proteome</keyword>
<dbReference type="KEGG" id="bsed:DN745_11325"/>
<accession>A0A2Z4FLL3</accession>
<dbReference type="GO" id="GO:0005737">
    <property type="term" value="C:cytoplasm"/>
    <property type="evidence" value="ECO:0007669"/>
    <property type="project" value="UniProtKB-ARBA"/>
</dbReference>
<dbReference type="InterPro" id="IPR018258">
    <property type="entry name" value="Ribosomal_bL21_CS"/>
</dbReference>
<evidence type="ECO:0000313" key="8">
    <source>
        <dbReference type="EMBL" id="AWV89897.1"/>
    </source>
</evidence>
<dbReference type="PANTHER" id="PTHR21349">
    <property type="entry name" value="50S RIBOSOMAL PROTEIN L21"/>
    <property type="match status" value="1"/>
</dbReference>
<comment type="function">
    <text evidence="6 7">This protein binds to 23S rRNA in the presence of protein L20.</text>
</comment>
<dbReference type="PANTHER" id="PTHR21349:SF0">
    <property type="entry name" value="LARGE RIBOSOMAL SUBUNIT PROTEIN BL21M"/>
    <property type="match status" value="1"/>
</dbReference>
<evidence type="ECO:0000256" key="4">
    <source>
        <dbReference type="ARBA" id="ARBA00022980"/>
    </source>
</evidence>
<comment type="subunit">
    <text evidence="6">Part of the 50S ribosomal subunit. Contacts protein L20.</text>
</comment>
<dbReference type="Proteomes" id="UP000249799">
    <property type="component" value="Chromosome"/>
</dbReference>
<dbReference type="Pfam" id="PF00829">
    <property type="entry name" value="Ribosomal_L21p"/>
    <property type="match status" value="1"/>
</dbReference>
<dbReference type="HAMAP" id="MF_01363">
    <property type="entry name" value="Ribosomal_bL21"/>
    <property type="match status" value="1"/>
</dbReference>
<comment type="similarity">
    <text evidence="1 6 7">Belongs to the bacterial ribosomal protein bL21 family.</text>
</comment>
<evidence type="ECO:0000313" key="9">
    <source>
        <dbReference type="Proteomes" id="UP000249799"/>
    </source>
</evidence>